<dbReference type="AlphaFoldDB" id="A0A314YWP4"/>
<organism evidence="2 3">
    <name type="scientific">Prunus yedoensis var. nudiflora</name>
    <dbReference type="NCBI Taxonomy" id="2094558"/>
    <lineage>
        <taxon>Eukaryota</taxon>
        <taxon>Viridiplantae</taxon>
        <taxon>Streptophyta</taxon>
        <taxon>Embryophyta</taxon>
        <taxon>Tracheophyta</taxon>
        <taxon>Spermatophyta</taxon>
        <taxon>Magnoliopsida</taxon>
        <taxon>eudicotyledons</taxon>
        <taxon>Gunneridae</taxon>
        <taxon>Pentapetalae</taxon>
        <taxon>rosids</taxon>
        <taxon>fabids</taxon>
        <taxon>Rosales</taxon>
        <taxon>Rosaceae</taxon>
        <taxon>Amygdaloideae</taxon>
        <taxon>Amygdaleae</taxon>
        <taxon>Prunus</taxon>
    </lineage>
</organism>
<accession>A0A314YWP4</accession>
<comment type="caution">
    <text evidence="2">The sequence shown here is derived from an EMBL/GenBank/DDBJ whole genome shotgun (WGS) entry which is preliminary data.</text>
</comment>
<dbReference type="OrthoDB" id="66620at2759"/>
<reference evidence="2 3" key="1">
    <citation type="submission" date="2018-02" db="EMBL/GenBank/DDBJ databases">
        <title>Draft genome of wild Prunus yedoensis var. nudiflora.</title>
        <authorList>
            <person name="Baek S."/>
            <person name="Kim J.-H."/>
            <person name="Choi K."/>
            <person name="Kim G.-B."/>
            <person name="Cho A."/>
            <person name="Jang H."/>
            <person name="Shin C.-H."/>
            <person name="Yu H.-J."/>
            <person name="Mun J.-H."/>
        </authorList>
    </citation>
    <scope>NUCLEOTIDE SEQUENCE [LARGE SCALE GENOMIC DNA]</scope>
    <source>
        <strain evidence="3">cv. Jeju island</strain>
        <tissue evidence="2">Leaf</tissue>
    </source>
</reference>
<dbReference type="EMBL" id="PJQY01000313">
    <property type="protein sequence ID" value="PQQ13172.1"/>
    <property type="molecule type" value="Genomic_DNA"/>
</dbReference>
<name>A0A314YWP4_PRUYE</name>
<feature type="region of interest" description="Disordered" evidence="1">
    <location>
        <begin position="1"/>
        <end position="26"/>
    </location>
</feature>
<sequence>MSIGPDAKQDDQLEYNGRLEHQEDQNTTKQFLISSYKKNLYPVLKAEIQQSHKDTVLAPSRTTPSSRGSGKYQWTTSWWEQFKAFCGGTLTLHIYKIRWDFFSSSPYFGASSLYSMPYLHSPWKGQC</sequence>
<dbReference type="Proteomes" id="UP000250321">
    <property type="component" value="Unassembled WGS sequence"/>
</dbReference>
<feature type="compositionally biased region" description="Basic and acidic residues" evidence="1">
    <location>
        <begin position="7"/>
        <end position="26"/>
    </location>
</feature>
<proteinExistence type="predicted"/>
<evidence type="ECO:0000313" key="3">
    <source>
        <dbReference type="Proteomes" id="UP000250321"/>
    </source>
</evidence>
<gene>
    <name evidence="2" type="ORF">Pyn_19932</name>
</gene>
<protein>
    <submittedName>
        <fullName evidence="2">ABC transporter G family member 21</fullName>
    </submittedName>
</protein>
<dbReference type="STRING" id="2094558.A0A314YWP4"/>
<evidence type="ECO:0000313" key="2">
    <source>
        <dbReference type="EMBL" id="PQQ13172.1"/>
    </source>
</evidence>
<evidence type="ECO:0000256" key="1">
    <source>
        <dbReference type="SAM" id="MobiDB-lite"/>
    </source>
</evidence>
<keyword evidence="3" id="KW-1185">Reference proteome</keyword>